<dbReference type="GO" id="GO:0005886">
    <property type="term" value="C:plasma membrane"/>
    <property type="evidence" value="ECO:0007669"/>
    <property type="project" value="UniProtKB-SubCell"/>
</dbReference>
<evidence type="ECO:0000256" key="10">
    <source>
        <dbReference type="ARBA" id="ARBA00023136"/>
    </source>
</evidence>
<dbReference type="Pfam" id="PF00005">
    <property type="entry name" value="ABC_tran"/>
    <property type="match status" value="2"/>
</dbReference>
<dbReference type="CDD" id="cd06579">
    <property type="entry name" value="TM_PBP1_transp_AraH_like"/>
    <property type="match status" value="1"/>
</dbReference>
<evidence type="ECO:0000313" key="15">
    <source>
        <dbReference type="Proteomes" id="UP000238083"/>
    </source>
</evidence>
<feature type="domain" description="ABC transporter" evidence="13">
    <location>
        <begin position="30"/>
        <end position="257"/>
    </location>
</feature>
<dbReference type="PANTHER" id="PTHR43790">
    <property type="entry name" value="CARBOHYDRATE TRANSPORT ATP-BINDING PROTEIN MG119-RELATED"/>
    <property type="match status" value="1"/>
</dbReference>
<dbReference type="GO" id="GO:0016887">
    <property type="term" value="F:ATP hydrolysis activity"/>
    <property type="evidence" value="ECO:0007669"/>
    <property type="project" value="InterPro"/>
</dbReference>
<reference evidence="14 15" key="1">
    <citation type="submission" date="2018-03" db="EMBL/GenBank/DDBJ databases">
        <title>Genomic Encyclopedia of Archaeal and Bacterial Type Strains, Phase II (KMG-II): from individual species to whole genera.</title>
        <authorList>
            <person name="Goeker M."/>
        </authorList>
    </citation>
    <scope>NUCLEOTIDE SEQUENCE [LARGE SCALE GENOMIC DNA]</scope>
    <source>
        <strain evidence="14 15">DSM 19711</strain>
    </source>
</reference>
<dbReference type="Gene3D" id="3.40.50.300">
    <property type="entry name" value="P-loop containing nucleotide triphosphate hydrolases"/>
    <property type="match status" value="2"/>
</dbReference>
<evidence type="ECO:0000256" key="1">
    <source>
        <dbReference type="ARBA" id="ARBA00004651"/>
    </source>
</evidence>
<feature type="transmembrane region" description="Helical" evidence="12">
    <location>
        <begin position="694"/>
        <end position="715"/>
    </location>
</feature>
<dbReference type="CDD" id="cd03215">
    <property type="entry name" value="ABC_Carb_Monos_II"/>
    <property type="match status" value="1"/>
</dbReference>
<keyword evidence="9 12" id="KW-1133">Transmembrane helix</keyword>
<keyword evidence="15" id="KW-1185">Reference proteome</keyword>
<evidence type="ECO:0000313" key="14">
    <source>
        <dbReference type="EMBL" id="PRY10508.1"/>
    </source>
</evidence>
<feature type="transmembrane region" description="Helical" evidence="12">
    <location>
        <begin position="801"/>
        <end position="822"/>
    </location>
</feature>
<keyword evidence="7 14" id="KW-0067">ATP-binding</keyword>
<keyword evidence="4" id="KW-0762">Sugar transport</keyword>
<sequence>MNPHENTPHLDPGADVTTPTAARTDTRPVLQLDGVSKRYGAVQALSDVHLTVRPGRVHALLGENGAGKSTLMGVATGVTQPDTGAILVQGEDVGVLTPDAAGRRGIAIVHQHPAVLPDLTVAENLRAGLPAGGRGRDLRGVLDRVGAALDLEDRVDDLSVAQKHVLEIAKAVALEPAVLILDEPTAPLGGDQVDDLFDQVRRAVERGTAVVYITHRLAEVREIAHEVTVLRDGRVTGHAEVADLTDDQMLRMIIGRELTSTFPDKLTTSADAPVVLQVRGLSGAGFHDVDLQARRGEIVGLAGIVGNGQSEFLRALGGLSSTTAGTVELDGAALKGRSLVERTAYMPADRHREGVMPNLSVRENAAVASLRSLARRGFVDARRENSVVGTESAKLALKTASLESGIMSLSGGNQQKVVMTRALLSSPKILLSDEPTQGVDVGARSEIYTLMRAVAAEGVPVVVVSSDAKELEGLCDRVVVVSRGRVVAELTGGDVTEEAITGAVVGADHRVAHGGDAAQVTTGTGRSRTTAAGRWSHFLRGDYAPAVILAAVVVGFGAYVFSQNSRYLAAFNISSVLILLTALAFISLGQGIVIMTGGIDLSLGPLAGLLVVIASFFVNDNKPYALVYLAFGIMLAVAVASGVVNGVLVRYGGFTPVAASLTLYIALQGVSLLLRPFQGGFISAAVSDALTTTVGPVPVAFLVVVVVALGLEFGLRRSNWGRSLRAVGSSEESARRLGVKVNRVHVLAYVGAAVMTFCGALLLMAQIGVGDPTQGVTYTLTSITAVVLGGASLLGGRGSFIGTLLGAVLLQQILNATTFLNLSQTYQYVFQGVLILVAAAIYTRARSTRRVVA</sequence>
<dbReference type="InterPro" id="IPR050107">
    <property type="entry name" value="ABC_carbohydrate_import_ATPase"/>
</dbReference>
<feature type="transmembrane region" description="Helical" evidence="12">
    <location>
        <begin position="651"/>
        <end position="674"/>
    </location>
</feature>
<evidence type="ECO:0000256" key="8">
    <source>
        <dbReference type="ARBA" id="ARBA00022967"/>
    </source>
</evidence>
<keyword evidence="3" id="KW-1003">Cell membrane</keyword>
<dbReference type="Pfam" id="PF02653">
    <property type="entry name" value="BPD_transp_2"/>
    <property type="match status" value="1"/>
</dbReference>
<dbReference type="CDD" id="cd03216">
    <property type="entry name" value="ABC_Carb_Monos_I"/>
    <property type="match status" value="1"/>
</dbReference>
<feature type="transmembrane region" description="Helical" evidence="12">
    <location>
        <begin position="746"/>
        <end position="769"/>
    </location>
</feature>
<evidence type="ECO:0000256" key="9">
    <source>
        <dbReference type="ARBA" id="ARBA00022989"/>
    </source>
</evidence>
<protein>
    <submittedName>
        <fullName evidence="14">Ribose transport system ATP-binding protein</fullName>
    </submittedName>
</protein>
<gene>
    <name evidence="14" type="ORF">CLV37_11661</name>
</gene>
<keyword evidence="8" id="KW-1278">Translocase</keyword>
<accession>A0A2T0QX97</accession>
<keyword evidence="10 12" id="KW-0472">Membrane</keyword>
<evidence type="ECO:0000256" key="2">
    <source>
        <dbReference type="ARBA" id="ARBA00022448"/>
    </source>
</evidence>
<evidence type="ECO:0000256" key="11">
    <source>
        <dbReference type="SAM" id="MobiDB-lite"/>
    </source>
</evidence>
<proteinExistence type="predicted"/>
<dbReference type="PROSITE" id="PS50893">
    <property type="entry name" value="ABC_TRANSPORTER_2"/>
    <property type="match status" value="2"/>
</dbReference>
<feature type="transmembrane region" description="Helical" evidence="12">
    <location>
        <begin position="567"/>
        <end position="586"/>
    </location>
</feature>
<keyword evidence="5 12" id="KW-0812">Transmembrane</keyword>
<evidence type="ECO:0000256" key="3">
    <source>
        <dbReference type="ARBA" id="ARBA00022475"/>
    </source>
</evidence>
<feature type="transmembrane region" description="Helical" evidence="12">
    <location>
        <begin position="775"/>
        <end position="794"/>
    </location>
</feature>
<dbReference type="InterPro" id="IPR027417">
    <property type="entry name" value="P-loop_NTPase"/>
</dbReference>
<evidence type="ECO:0000259" key="13">
    <source>
        <dbReference type="PROSITE" id="PS50893"/>
    </source>
</evidence>
<dbReference type="InterPro" id="IPR001851">
    <property type="entry name" value="ABC_transp_permease"/>
</dbReference>
<feature type="transmembrane region" description="Helical" evidence="12">
    <location>
        <begin position="624"/>
        <end position="644"/>
    </location>
</feature>
<dbReference type="InterPro" id="IPR003593">
    <property type="entry name" value="AAA+_ATPase"/>
</dbReference>
<evidence type="ECO:0000256" key="5">
    <source>
        <dbReference type="ARBA" id="ARBA00022692"/>
    </source>
</evidence>
<dbReference type="AlphaFoldDB" id="A0A2T0QX97"/>
<dbReference type="Proteomes" id="UP000238083">
    <property type="component" value="Unassembled WGS sequence"/>
</dbReference>
<organism evidence="14 15">
    <name type="scientific">Kineococcus rhizosphaerae</name>
    <dbReference type="NCBI Taxonomy" id="559628"/>
    <lineage>
        <taxon>Bacteria</taxon>
        <taxon>Bacillati</taxon>
        <taxon>Actinomycetota</taxon>
        <taxon>Actinomycetes</taxon>
        <taxon>Kineosporiales</taxon>
        <taxon>Kineosporiaceae</taxon>
        <taxon>Kineococcus</taxon>
    </lineage>
</organism>
<dbReference type="SMART" id="SM00382">
    <property type="entry name" value="AAA"/>
    <property type="match status" value="2"/>
</dbReference>
<feature type="domain" description="ABC transporter" evidence="13">
    <location>
        <begin position="270"/>
        <end position="508"/>
    </location>
</feature>
<evidence type="ECO:0000256" key="4">
    <source>
        <dbReference type="ARBA" id="ARBA00022597"/>
    </source>
</evidence>
<feature type="region of interest" description="Disordered" evidence="11">
    <location>
        <begin position="1"/>
        <end position="23"/>
    </location>
</feature>
<dbReference type="InterPro" id="IPR003439">
    <property type="entry name" value="ABC_transporter-like_ATP-bd"/>
</dbReference>
<keyword evidence="2" id="KW-0813">Transport</keyword>
<dbReference type="SUPFAM" id="SSF52540">
    <property type="entry name" value="P-loop containing nucleoside triphosphate hydrolases"/>
    <property type="match status" value="2"/>
</dbReference>
<feature type="transmembrane region" description="Helical" evidence="12">
    <location>
        <begin position="828"/>
        <end position="845"/>
    </location>
</feature>
<evidence type="ECO:0000256" key="12">
    <source>
        <dbReference type="SAM" id="Phobius"/>
    </source>
</evidence>
<dbReference type="EMBL" id="PVZF01000016">
    <property type="protein sequence ID" value="PRY10508.1"/>
    <property type="molecule type" value="Genomic_DNA"/>
</dbReference>
<feature type="transmembrane region" description="Helical" evidence="12">
    <location>
        <begin position="543"/>
        <end position="561"/>
    </location>
</feature>
<comment type="caution">
    <text evidence="14">The sequence shown here is derived from an EMBL/GenBank/DDBJ whole genome shotgun (WGS) entry which is preliminary data.</text>
</comment>
<comment type="subcellular location">
    <subcellularLocation>
        <location evidence="1">Cell membrane</location>
        <topology evidence="1">Multi-pass membrane protein</topology>
    </subcellularLocation>
</comment>
<dbReference type="GO" id="GO:0005524">
    <property type="term" value="F:ATP binding"/>
    <property type="evidence" value="ECO:0007669"/>
    <property type="project" value="UniProtKB-KW"/>
</dbReference>
<dbReference type="PANTHER" id="PTHR43790:SF3">
    <property type="entry name" value="D-ALLOSE IMPORT ATP-BINDING PROTEIN ALSA-RELATED"/>
    <property type="match status" value="1"/>
</dbReference>
<dbReference type="GO" id="GO:0022857">
    <property type="term" value="F:transmembrane transporter activity"/>
    <property type="evidence" value="ECO:0007669"/>
    <property type="project" value="InterPro"/>
</dbReference>
<evidence type="ECO:0000256" key="6">
    <source>
        <dbReference type="ARBA" id="ARBA00022741"/>
    </source>
</evidence>
<evidence type="ECO:0000256" key="7">
    <source>
        <dbReference type="ARBA" id="ARBA00022840"/>
    </source>
</evidence>
<name>A0A2T0QX97_9ACTN</name>
<keyword evidence="6" id="KW-0547">Nucleotide-binding</keyword>